<proteinExistence type="predicted"/>
<dbReference type="EMBL" id="FQUP01000001">
    <property type="protein sequence ID" value="SHF01104.1"/>
    <property type="molecule type" value="Genomic_DNA"/>
</dbReference>
<accession>A0A1M4Y5M4</accession>
<gene>
    <name evidence="2" type="ORF">SAMN02745157_1433</name>
</gene>
<feature type="transmembrane region" description="Helical" evidence="1">
    <location>
        <begin position="12"/>
        <end position="36"/>
    </location>
</feature>
<dbReference type="Proteomes" id="UP000184485">
    <property type="component" value="Unassembled WGS sequence"/>
</dbReference>
<keyword evidence="1" id="KW-0472">Membrane</keyword>
<evidence type="ECO:0000313" key="2">
    <source>
        <dbReference type="EMBL" id="SHF01104.1"/>
    </source>
</evidence>
<keyword evidence="1" id="KW-0812">Transmembrane</keyword>
<keyword evidence="3" id="KW-1185">Reference proteome</keyword>
<organism evidence="2 3">
    <name type="scientific">Kaistia soli DSM 19436</name>
    <dbReference type="NCBI Taxonomy" id="1122133"/>
    <lineage>
        <taxon>Bacteria</taxon>
        <taxon>Pseudomonadati</taxon>
        <taxon>Pseudomonadota</taxon>
        <taxon>Alphaproteobacteria</taxon>
        <taxon>Hyphomicrobiales</taxon>
        <taxon>Kaistiaceae</taxon>
        <taxon>Kaistia</taxon>
    </lineage>
</organism>
<keyword evidence="1" id="KW-1133">Transmembrane helix</keyword>
<dbReference type="AlphaFoldDB" id="A0A1M4Y5M4"/>
<dbReference type="STRING" id="1122133.SAMN02745157_1433"/>
<dbReference type="RefSeq" id="WP_073051973.1">
    <property type="nucleotide sequence ID" value="NZ_FQUP01000001.1"/>
</dbReference>
<sequence>MSLAAALLYRLVLMLFVAGVGALIGSIVAALSLAFLDPNLVFEGGIAAVSAVGQFIAIAGAAIGALAGLVILHQQ</sequence>
<name>A0A1M4Y5M4_9HYPH</name>
<evidence type="ECO:0000313" key="3">
    <source>
        <dbReference type="Proteomes" id="UP000184485"/>
    </source>
</evidence>
<reference evidence="2 3" key="1">
    <citation type="submission" date="2016-11" db="EMBL/GenBank/DDBJ databases">
        <authorList>
            <person name="Jaros S."/>
            <person name="Januszkiewicz K."/>
            <person name="Wedrychowicz H."/>
        </authorList>
    </citation>
    <scope>NUCLEOTIDE SEQUENCE [LARGE SCALE GENOMIC DNA]</scope>
    <source>
        <strain evidence="2 3">DSM 19436</strain>
    </source>
</reference>
<protein>
    <submittedName>
        <fullName evidence="2">Uncharacterized protein</fullName>
    </submittedName>
</protein>
<evidence type="ECO:0000256" key="1">
    <source>
        <dbReference type="SAM" id="Phobius"/>
    </source>
</evidence>
<feature type="transmembrane region" description="Helical" evidence="1">
    <location>
        <begin position="48"/>
        <end position="72"/>
    </location>
</feature>